<organism evidence="2 3">
    <name type="scientific">Haliscomenobacter hydrossis (strain ATCC 27775 / DSM 1100 / LMG 10767 / O)</name>
    <dbReference type="NCBI Taxonomy" id="760192"/>
    <lineage>
        <taxon>Bacteria</taxon>
        <taxon>Pseudomonadati</taxon>
        <taxon>Bacteroidota</taxon>
        <taxon>Saprospiria</taxon>
        <taxon>Saprospirales</taxon>
        <taxon>Haliscomenobacteraceae</taxon>
        <taxon>Haliscomenobacter</taxon>
    </lineage>
</organism>
<reference key="2">
    <citation type="submission" date="2011-04" db="EMBL/GenBank/DDBJ databases">
        <title>Complete sequence of chromosome of Haliscomenobacter hydrossis DSM 1100.</title>
        <authorList>
            <consortium name="US DOE Joint Genome Institute (JGI-PGF)"/>
            <person name="Lucas S."/>
            <person name="Han J."/>
            <person name="Lapidus A."/>
            <person name="Bruce D."/>
            <person name="Goodwin L."/>
            <person name="Pitluck S."/>
            <person name="Peters L."/>
            <person name="Kyrpides N."/>
            <person name="Mavromatis K."/>
            <person name="Ivanova N."/>
            <person name="Ovchinnikova G."/>
            <person name="Pagani I."/>
            <person name="Daligault H."/>
            <person name="Detter J.C."/>
            <person name="Han C."/>
            <person name="Land M."/>
            <person name="Hauser L."/>
            <person name="Markowitz V."/>
            <person name="Cheng J.-F."/>
            <person name="Hugenholtz P."/>
            <person name="Woyke T."/>
            <person name="Wu D."/>
            <person name="Verbarg S."/>
            <person name="Frueling A."/>
            <person name="Brambilla E."/>
            <person name="Klenk H.-P."/>
            <person name="Eisen J.A."/>
        </authorList>
    </citation>
    <scope>NUCLEOTIDE SEQUENCE</scope>
    <source>
        <strain>DSM 1100</strain>
    </source>
</reference>
<evidence type="ECO:0000256" key="1">
    <source>
        <dbReference type="SAM" id="SignalP"/>
    </source>
</evidence>
<dbReference type="KEGG" id="hhy:Halhy_6537"/>
<dbReference type="STRING" id="760192.Halhy_6537"/>
<protein>
    <recommendedName>
        <fullName evidence="4">Lipoprotein</fullName>
    </recommendedName>
</protein>
<proteinExistence type="predicted"/>
<gene>
    <name evidence="2" type="ordered locus">Halhy_6537</name>
</gene>
<feature type="signal peptide" evidence="1">
    <location>
        <begin position="1"/>
        <end position="25"/>
    </location>
</feature>
<accession>F4KSK2</accession>
<keyword evidence="3" id="KW-1185">Reference proteome</keyword>
<reference evidence="2 3" key="1">
    <citation type="journal article" date="2011" name="Stand. Genomic Sci.">
        <title>Complete genome sequence of Haliscomenobacter hydrossis type strain (O).</title>
        <authorList>
            <consortium name="US DOE Joint Genome Institute (JGI-PGF)"/>
            <person name="Daligault H."/>
            <person name="Lapidus A."/>
            <person name="Zeytun A."/>
            <person name="Nolan M."/>
            <person name="Lucas S."/>
            <person name="Del Rio T.G."/>
            <person name="Tice H."/>
            <person name="Cheng J.F."/>
            <person name="Tapia R."/>
            <person name="Han C."/>
            <person name="Goodwin L."/>
            <person name="Pitluck S."/>
            <person name="Liolios K."/>
            <person name="Pagani I."/>
            <person name="Ivanova N."/>
            <person name="Huntemann M."/>
            <person name="Mavromatis K."/>
            <person name="Mikhailova N."/>
            <person name="Pati A."/>
            <person name="Chen A."/>
            <person name="Palaniappan K."/>
            <person name="Land M."/>
            <person name="Hauser L."/>
            <person name="Brambilla E.M."/>
            <person name="Rohde M."/>
            <person name="Verbarg S."/>
            <person name="Goker M."/>
            <person name="Bristow J."/>
            <person name="Eisen J.A."/>
            <person name="Markowitz V."/>
            <person name="Hugenholtz P."/>
            <person name="Kyrpides N.C."/>
            <person name="Klenk H.P."/>
            <person name="Woyke T."/>
        </authorList>
    </citation>
    <scope>NUCLEOTIDE SEQUENCE [LARGE SCALE GENOMIC DNA]</scope>
    <source>
        <strain evidence="3">ATCC 27775 / DSM 1100 / LMG 10767 / O</strain>
    </source>
</reference>
<dbReference type="EMBL" id="CP002691">
    <property type="protein sequence ID" value="AEE54353.1"/>
    <property type="molecule type" value="Genomic_DNA"/>
</dbReference>
<dbReference type="HOGENOM" id="CLU_764538_0_0_10"/>
<dbReference type="AlphaFoldDB" id="F4KSK2"/>
<name>F4KSK2_HALH1</name>
<keyword evidence="1" id="KW-0732">Signal</keyword>
<dbReference type="RefSeq" id="WP_013768870.1">
    <property type="nucleotide sequence ID" value="NC_015510.1"/>
</dbReference>
<evidence type="ECO:0008006" key="4">
    <source>
        <dbReference type="Google" id="ProtNLM"/>
    </source>
</evidence>
<sequence>MQKVIFQALAGLCMMVCLYACKPQAGNDAWTAFTECGTTACVEEVLAVKDAFLKDPKAILTRFNESDKKGEDSVVGWLYILRDSVLVNSGFAGIEERFAMQQQILEAAKPFADDPKFKDMANFVLDEIGTLAIASELEDDIMEPASEPFTGTYSFELPEESGSGELLVSQTSFDKFKFKLTVVGGKPAFNQGMMEGEANILGTTADFSTSEFGGTCKLSFNFGDGVEITTLEGDPATCGFGNGVKADGVYRRTSFDDPFLSAADAKKVKQLQGNWRSLDDPKSVIKIVDGKYIDVYDGKEVSAAICLYYPKCPGDCGPAGGGACLKITAQDDVCYSLVSLTATNLELSPNTGRGNTNRYVRF</sequence>
<dbReference type="OrthoDB" id="881221at2"/>
<dbReference type="Proteomes" id="UP000008461">
    <property type="component" value="Chromosome"/>
</dbReference>
<evidence type="ECO:0000313" key="3">
    <source>
        <dbReference type="Proteomes" id="UP000008461"/>
    </source>
</evidence>
<evidence type="ECO:0000313" key="2">
    <source>
        <dbReference type="EMBL" id="AEE54353.1"/>
    </source>
</evidence>
<feature type="chain" id="PRO_5003310271" description="Lipoprotein" evidence="1">
    <location>
        <begin position="26"/>
        <end position="362"/>
    </location>
</feature>
<dbReference type="eggNOG" id="COG4319">
    <property type="taxonomic scope" value="Bacteria"/>
</dbReference>